<keyword evidence="3" id="KW-1185">Reference proteome</keyword>
<comment type="caution">
    <text evidence="2">The sequence shown here is derived from an EMBL/GenBank/DDBJ whole genome shotgun (WGS) entry which is preliminary data.</text>
</comment>
<keyword evidence="1" id="KW-1133">Transmembrane helix</keyword>
<proteinExistence type="predicted"/>
<dbReference type="EMBL" id="BNAU01000003">
    <property type="protein sequence ID" value="GHE99699.1"/>
    <property type="molecule type" value="Genomic_DNA"/>
</dbReference>
<dbReference type="Proteomes" id="UP000605897">
    <property type="component" value="Unassembled WGS sequence"/>
</dbReference>
<dbReference type="Pfam" id="PF00132">
    <property type="entry name" value="Hexapep"/>
    <property type="match status" value="1"/>
</dbReference>
<dbReference type="InterPro" id="IPR011004">
    <property type="entry name" value="Trimer_LpxA-like_sf"/>
</dbReference>
<name>A0ABQ3J3I7_9PSEU</name>
<gene>
    <name evidence="2" type="ORF">GCM10017786_36150</name>
</gene>
<dbReference type="InterPro" id="IPR001451">
    <property type="entry name" value="Hexapep"/>
</dbReference>
<protein>
    <recommendedName>
        <fullName evidence="4">Acetyltransferase</fullName>
    </recommendedName>
</protein>
<evidence type="ECO:0000313" key="2">
    <source>
        <dbReference type="EMBL" id="GHE99699.1"/>
    </source>
</evidence>
<organism evidence="2 3">
    <name type="scientific">Amycolatopsis deserti</name>
    <dbReference type="NCBI Taxonomy" id="185696"/>
    <lineage>
        <taxon>Bacteria</taxon>
        <taxon>Bacillati</taxon>
        <taxon>Actinomycetota</taxon>
        <taxon>Actinomycetes</taxon>
        <taxon>Pseudonocardiales</taxon>
        <taxon>Pseudonocardiaceae</taxon>
        <taxon>Amycolatopsis</taxon>
    </lineage>
</organism>
<dbReference type="Gene3D" id="2.160.10.10">
    <property type="entry name" value="Hexapeptide repeat proteins"/>
    <property type="match status" value="1"/>
</dbReference>
<evidence type="ECO:0000313" key="3">
    <source>
        <dbReference type="Proteomes" id="UP000605897"/>
    </source>
</evidence>
<dbReference type="SUPFAM" id="SSF51161">
    <property type="entry name" value="Trimeric LpxA-like enzymes"/>
    <property type="match status" value="1"/>
</dbReference>
<accession>A0ABQ3J3I7</accession>
<reference evidence="3" key="1">
    <citation type="journal article" date="2019" name="Int. J. Syst. Evol. Microbiol.">
        <title>The Global Catalogue of Microorganisms (GCM) 10K type strain sequencing project: providing services to taxonomists for standard genome sequencing and annotation.</title>
        <authorList>
            <consortium name="The Broad Institute Genomics Platform"/>
            <consortium name="The Broad Institute Genome Sequencing Center for Infectious Disease"/>
            <person name="Wu L."/>
            <person name="Ma J."/>
        </authorList>
    </citation>
    <scope>NUCLEOTIDE SEQUENCE [LARGE SCALE GENOMIC DNA]</scope>
    <source>
        <strain evidence="3">CGMCC 4.7677</strain>
    </source>
</reference>
<sequence length="55" mass="5946">MLDNRPGSDLIEREPVRIGKGCFIGSLVVVMSGVTIGDFVTVQPMSLVTKDVPDR</sequence>
<feature type="transmembrane region" description="Helical" evidence="1">
    <location>
        <begin position="21"/>
        <end position="42"/>
    </location>
</feature>
<keyword evidence="1" id="KW-0472">Membrane</keyword>
<keyword evidence="1" id="KW-0812">Transmembrane</keyword>
<evidence type="ECO:0008006" key="4">
    <source>
        <dbReference type="Google" id="ProtNLM"/>
    </source>
</evidence>
<evidence type="ECO:0000256" key="1">
    <source>
        <dbReference type="SAM" id="Phobius"/>
    </source>
</evidence>